<proteinExistence type="predicted"/>
<reference evidence="1" key="1">
    <citation type="journal article" date="2014" name="Front. Microbiol.">
        <title>High frequency of phylogenetically diverse reductive dehalogenase-homologous genes in deep subseafloor sedimentary metagenomes.</title>
        <authorList>
            <person name="Kawai M."/>
            <person name="Futagami T."/>
            <person name="Toyoda A."/>
            <person name="Takaki Y."/>
            <person name="Nishi S."/>
            <person name="Hori S."/>
            <person name="Arai W."/>
            <person name="Tsubouchi T."/>
            <person name="Morono Y."/>
            <person name="Uchiyama I."/>
            <person name="Ito T."/>
            <person name="Fujiyama A."/>
            <person name="Inagaki F."/>
            <person name="Takami H."/>
        </authorList>
    </citation>
    <scope>NUCLEOTIDE SEQUENCE</scope>
    <source>
        <strain evidence="1">Expedition CK06-06</strain>
    </source>
</reference>
<comment type="caution">
    <text evidence="1">The sequence shown here is derived from an EMBL/GenBank/DDBJ whole genome shotgun (WGS) entry which is preliminary data.</text>
</comment>
<accession>X1IMX1</accession>
<feature type="non-terminal residue" evidence="1">
    <location>
        <position position="1"/>
    </location>
</feature>
<gene>
    <name evidence="1" type="ORF">S03H2_61371</name>
</gene>
<organism evidence="1">
    <name type="scientific">marine sediment metagenome</name>
    <dbReference type="NCBI Taxonomy" id="412755"/>
    <lineage>
        <taxon>unclassified sequences</taxon>
        <taxon>metagenomes</taxon>
        <taxon>ecological metagenomes</taxon>
    </lineage>
</organism>
<dbReference type="AlphaFoldDB" id="X1IMX1"/>
<dbReference type="EMBL" id="BARU01039617">
    <property type="protein sequence ID" value="GAH83052.1"/>
    <property type="molecule type" value="Genomic_DNA"/>
</dbReference>
<sequence>NFTYDYSTILNEIDFNNLGYLGFILQTNWGYSSGGIYYLDNVKLVGEGMAYSPNPVDHTPDMEMDPNLSWTPGAYADKHDVYFGTSFNDVNDANRTNTLGVLVSQNQGPNTYDSGILEFYTTYYWRIDEVNDVCSPYIWKGAVWDFMTAYSGMGVVIGDWENGMNGWERAWQGDTTLSYDDDTKVVTLGDYSLAVQTIKNEDYDPGYWILQRRGPPLDLNDMKLQVDVTLLASEWNNE</sequence>
<evidence type="ECO:0000313" key="1">
    <source>
        <dbReference type="EMBL" id="GAH83052.1"/>
    </source>
</evidence>
<protein>
    <submittedName>
        <fullName evidence="1">Uncharacterized protein</fullName>
    </submittedName>
</protein>
<name>X1IMX1_9ZZZZ</name>
<feature type="non-terminal residue" evidence="1">
    <location>
        <position position="238"/>
    </location>
</feature>